<dbReference type="Proteomes" id="UP000003806">
    <property type="component" value="Chromosome"/>
</dbReference>
<dbReference type="InterPro" id="IPR014016">
    <property type="entry name" value="UvrD-like_ATP-bd"/>
</dbReference>
<keyword evidence="5 10" id="KW-0067">ATP-binding</keyword>
<protein>
    <recommendedName>
        <fullName evidence="8">DNA 3'-5' helicase</fullName>
        <ecNumber evidence="8">5.6.2.4</ecNumber>
    </recommendedName>
</protein>
<dbReference type="EMBL" id="CM001376">
    <property type="protein sequence ID" value="EHM13757.1"/>
    <property type="molecule type" value="Genomic_DNA"/>
</dbReference>
<dbReference type="InterPro" id="IPR014017">
    <property type="entry name" value="DNA_helicase_UvrD-like_C"/>
</dbReference>
<dbReference type="STRING" id="885272.JonanDRAFT_1393"/>
<keyword evidence="2 10" id="KW-0547">Nucleotide-binding</keyword>
<evidence type="ECO:0000256" key="8">
    <source>
        <dbReference type="ARBA" id="ARBA00034808"/>
    </source>
</evidence>
<organism evidence="13 14">
    <name type="scientific">Jonquetella anthropi DSM 22815</name>
    <dbReference type="NCBI Taxonomy" id="885272"/>
    <lineage>
        <taxon>Bacteria</taxon>
        <taxon>Thermotogati</taxon>
        <taxon>Synergistota</taxon>
        <taxon>Synergistia</taxon>
        <taxon>Synergistales</taxon>
        <taxon>Dethiosulfovibrionaceae</taxon>
        <taxon>Jonquetella</taxon>
    </lineage>
</organism>
<dbReference type="GO" id="GO:0043138">
    <property type="term" value="F:3'-5' DNA helicase activity"/>
    <property type="evidence" value="ECO:0007669"/>
    <property type="project" value="UniProtKB-EC"/>
</dbReference>
<keyword evidence="4 10" id="KW-0347">Helicase</keyword>
<dbReference type="EC" id="5.6.2.4" evidence="8"/>
<dbReference type="GO" id="GO:0005524">
    <property type="term" value="F:ATP binding"/>
    <property type="evidence" value="ECO:0007669"/>
    <property type="project" value="UniProtKB-UniRule"/>
</dbReference>
<evidence type="ECO:0000256" key="4">
    <source>
        <dbReference type="ARBA" id="ARBA00022806"/>
    </source>
</evidence>
<dbReference type="CDD" id="cd18807">
    <property type="entry name" value="SF1_C_UvrD"/>
    <property type="match status" value="1"/>
</dbReference>
<evidence type="ECO:0000259" key="11">
    <source>
        <dbReference type="PROSITE" id="PS51198"/>
    </source>
</evidence>
<dbReference type="InterPro" id="IPR013986">
    <property type="entry name" value="DExx_box_DNA_helicase_dom_sf"/>
</dbReference>
<dbReference type="OrthoDB" id="9810135at2"/>
<comment type="catalytic activity">
    <reaction evidence="7">
        <text>Couples ATP hydrolysis with the unwinding of duplex DNA by translocating in the 3'-5' direction.</text>
        <dbReference type="EC" id="5.6.2.4"/>
    </reaction>
</comment>
<dbReference type="PROSITE" id="PS51198">
    <property type="entry name" value="UVRD_HELICASE_ATP_BIND"/>
    <property type="match status" value="1"/>
</dbReference>
<sequence>MKGRACALPFFESKGALLMDESAWLKGLNDAQKEAVVYLGKRQLILAGAGSGKTRVLTRKIAWLIDAQRVKPWRILAVTFTNKAAREMLDRLTASLGENLAGLQVRTFHSFGLQMLFRSRAQLEQLGYPPQCVVYDRADSLSAAKAVLEALNLDPEQYTPAWVLETISKAKNSGAGLGAFDNSPMKSIVGPLYERYDGLLKSRGAWDFDDLIALPLELLTRFPEVKEREQKALDWVLVDEYQDVNAAQYRLMRLLASGGANLTAVGDPDQSIYGWRGADMSMIMNFERDFPGASVMLLEQNYRSTGGILEAANSLISHNFDRREKNLWTDREQGAKPQVWNCPTSDDEAELITTEIERFLSSGYRASDVAILYRMNALSRRIEESLLSHNLPYQVVRGQGFFDRREVRDVLSYLRLALNPYDRASLDRVGNLPTRGLGPRSLDKLDAYLLSHRTADPADVWAAVAQTGAELSGQGAAGARQLAGAMGEILGCGGDLKRALDVILMRIGYETVLQKIDPAGWEDRYDNVMEILSLAGDGDSLPELLAQAALYTDADRDSGGQGINLSTLHGAKGLEFPLVFMIGLEEGIFPHSRSSDDPAEIEEERRLCYVGMTRAQERLILTRVRERRLFGSTTTQRPSRFLAEIAPDLRDEFDFGEVRPSVGYRFNRPSRRW</sequence>
<dbReference type="GO" id="GO:0000725">
    <property type="term" value="P:recombinational repair"/>
    <property type="evidence" value="ECO:0007669"/>
    <property type="project" value="TreeGrafter"/>
</dbReference>
<evidence type="ECO:0000256" key="3">
    <source>
        <dbReference type="ARBA" id="ARBA00022801"/>
    </source>
</evidence>
<dbReference type="CDD" id="cd17932">
    <property type="entry name" value="DEXQc_UvrD"/>
    <property type="match status" value="1"/>
</dbReference>
<feature type="binding site" evidence="10">
    <location>
        <begin position="47"/>
        <end position="54"/>
    </location>
    <ligand>
        <name>ATP</name>
        <dbReference type="ChEBI" id="CHEBI:30616"/>
    </ligand>
</feature>
<dbReference type="PROSITE" id="PS51217">
    <property type="entry name" value="UVRD_HELICASE_CTER"/>
    <property type="match status" value="1"/>
</dbReference>
<accession>H0UIL2</accession>
<keyword evidence="14" id="KW-1185">Reference proteome</keyword>
<dbReference type="AlphaFoldDB" id="H0UIL2"/>
<evidence type="ECO:0000256" key="5">
    <source>
        <dbReference type="ARBA" id="ARBA00022840"/>
    </source>
</evidence>
<dbReference type="GO" id="GO:0016887">
    <property type="term" value="F:ATP hydrolysis activity"/>
    <property type="evidence" value="ECO:0007669"/>
    <property type="project" value="RHEA"/>
</dbReference>
<dbReference type="GO" id="GO:0003677">
    <property type="term" value="F:DNA binding"/>
    <property type="evidence" value="ECO:0007669"/>
    <property type="project" value="InterPro"/>
</dbReference>
<dbReference type="Pfam" id="PF13361">
    <property type="entry name" value="UvrD_C"/>
    <property type="match status" value="2"/>
</dbReference>
<dbReference type="Gene3D" id="3.40.50.300">
    <property type="entry name" value="P-loop containing nucleotide triphosphate hydrolases"/>
    <property type="match status" value="2"/>
</dbReference>
<dbReference type="PANTHER" id="PTHR11070:SF59">
    <property type="entry name" value="DNA 3'-5' HELICASE"/>
    <property type="match status" value="1"/>
</dbReference>
<dbReference type="HOGENOM" id="CLU_004585_5_8_0"/>
<name>H0UIL2_9BACT</name>
<evidence type="ECO:0000256" key="10">
    <source>
        <dbReference type="PROSITE-ProRule" id="PRU00560"/>
    </source>
</evidence>
<proteinExistence type="inferred from homology"/>
<feature type="domain" description="UvrD-like helicase C-terminal" evidence="12">
    <location>
        <begin position="306"/>
        <end position="573"/>
    </location>
</feature>
<evidence type="ECO:0000256" key="1">
    <source>
        <dbReference type="ARBA" id="ARBA00009922"/>
    </source>
</evidence>
<comment type="similarity">
    <text evidence="1">Belongs to the helicase family. UvrD subfamily.</text>
</comment>
<evidence type="ECO:0000256" key="6">
    <source>
        <dbReference type="ARBA" id="ARBA00023235"/>
    </source>
</evidence>
<evidence type="ECO:0000313" key="14">
    <source>
        <dbReference type="Proteomes" id="UP000003806"/>
    </source>
</evidence>
<dbReference type="SUPFAM" id="SSF52540">
    <property type="entry name" value="P-loop containing nucleoside triphosphate hydrolases"/>
    <property type="match status" value="1"/>
</dbReference>
<comment type="catalytic activity">
    <reaction evidence="9">
        <text>ATP + H2O = ADP + phosphate + H(+)</text>
        <dbReference type="Rhea" id="RHEA:13065"/>
        <dbReference type="ChEBI" id="CHEBI:15377"/>
        <dbReference type="ChEBI" id="CHEBI:15378"/>
        <dbReference type="ChEBI" id="CHEBI:30616"/>
        <dbReference type="ChEBI" id="CHEBI:43474"/>
        <dbReference type="ChEBI" id="CHEBI:456216"/>
        <dbReference type="EC" id="5.6.2.4"/>
    </reaction>
</comment>
<reference evidence="13 14" key="1">
    <citation type="submission" date="2011-11" db="EMBL/GenBank/DDBJ databases">
        <title>The Noncontiguous Finished genome of Jonquetella anthropi DSM 22815.</title>
        <authorList>
            <consortium name="US DOE Joint Genome Institute (JGI-PGF)"/>
            <person name="Lucas S."/>
            <person name="Copeland A."/>
            <person name="Lapidus A."/>
            <person name="Glavina del Rio T."/>
            <person name="Dalin E."/>
            <person name="Tice H."/>
            <person name="Bruce D."/>
            <person name="Goodwin L."/>
            <person name="Pitluck S."/>
            <person name="Peters L."/>
            <person name="Mikhailova N."/>
            <person name="Held B."/>
            <person name="Kyrpides N."/>
            <person name="Mavromatis K."/>
            <person name="Ivanova N."/>
            <person name="Markowitz V."/>
            <person name="Cheng J.-F."/>
            <person name="Hugenholtz P."/>
            <person name="Woyke T."/>
            <person name="Wu D."/>
            <person name="Gronow S."/>
            <person name="Wellnitz S."/>
            <person name="Brambilla E."/>
            <person name="Klenk H.-P."/>
            <person name="Eisen J.A."/>
        </authorList>
    </citation>
    <scope>NUCLEOTIDE SEQUENCE [LARGE SCALE GENOMIC DNA]</scope>
    <source>
        <strain evidence="13 14">DSM 22815</strain>
    </source>
</reference>
<feature type="domain" description="UvrD-like helicase ATP-binding" evidence="11">
    <location>
        <begin position="26"/>
        <end position="305"/>
    </location>
</feature>
<evidence type="ECO:0000256" key="7">
    <source>
        <dbReference type="ARBA" id="ARBA00034617"/>
    </source>
</evidence>
<gene>
    <name evidence="13" type="ORF">JonanDRAFT_1393</name>
</gene>
<evidence type="ECO:0000256" key="2">
    <source>
        <dbReference type="ARBA" id="ARBA00022741"/>
    </source>
</evidence>
<dbReference type="Gene3D" id="1.10.486.10">
    <property type="entry name" value="PCRA, domain 4"/>
    <property type="match status" value="1"/>
</dbReference>
<evidence type="ECO:0000313" key="13">
    <source>
        <dbReference type="EMBL" id="EHM13757.1"/>
    </source>
</evidence>
<dbReference type="Pfam" id="PF00580">
    <property type="entry name" value="UvrD-helicase"/>
    <property type="match status" value="1"/>
</dbReference>
<keyword evidence="3 10" id="KW-0378">Hydrolase</keyword>
<dbReference type="GO" id="GO:0005829">
    <property type="term" value="C:cytosol"/>
    <property type="evidence" value="ECO:0007669"/>
    <property type="project" value="TreeGrafter"/>
</dbReference>
<dbReference type="GO" id="GO:0033202">
    <property type="term" value="C:DNA helicase complex"/>
    <property type="evidence" value="ECO:0007669"/>
    <property type="project" value="TreeGrafter"/>
</dbReference>
<evidence type="ECO:0000259" key="12">
    <source>
        <dbReference type="PROSITE" id="PS51217"/>
    </source>
</evidence>
<dbReference type="Gene3D" id="1.10.10.160">
    <property type="match status" value="1"/>
</dbReference>
<dbReference type="eggNOG" id="COG0210">
    <property type="taxonomic scope" value="Bacteria"/>
</dbReference>
<evidence type="ECO:0000256" key="9">
    <source>
        <dbReference type="ARBA" id="ARBA00048988"/>
    </source>
</evidence>
<dbReference type="PANTHER" id="PTHR11070">
    <property type="entry name" value="UVRD / RECB / PCRA DNA HELICASE FAMILY MEMBER"/>
    <property type="match status" value="1"/>
</dbReference>
<keyword evidence="6" id="KW-0413">Isomerase</keyword>
<dbReference type="InterPro" id="IPR027417">
    <property type="entry name" value="P-loop_NTPase"/>
</dbReference>
<dbReference type="InterPro" id="IPR000212">
    <property type="entry name" value="DNA_helicase_UvrD/REP"/>
</dbReference>